<protein>
    <recommendedName>
        <fullName evidence="4">Chalcone isomerase domain-containing protein</fullName>
    </recommendedName>
</protein>
<reference evidence="2 3" key="1">
    <citation type="submission" date="2019-07" db="EMBL/GenBank/DDBJ databases">
        <title>Whole genome shotgun sequence of Deinococcus cellulosilyticus NBRC 106333.</title>
        <authorList>
            <person name="Hosoyama A."/>
            <person name="Uohara A."/>
            <person name="Ohji S."/>
            <person name="Ichikawa N."/>
        </authorList>
    </citation>
    <scope>NUCLEOTIDE SEQUENCE [LARGE SCALE GENOMIC DNA]</scope>
    <source>
        <strain evidence="2 3">NBRC 106333</strain>
    </source>
</reference>
<dbReference type="Proteomes" id="UP000321306">
    <property type="component" value="Unassembled WGS sequence"/>
</dbReference>
<name>A0A511MVS6_DEIC1</name>
<accession>A0A511MVS6</accession>
<evidence type="ECO:0000313" key="2">
    <source>
        <dbReference type="EMBL" id="GEM44689.1"/>
    </source>
</evidence>
<evidence type="ECO:0000256" key="1">
    <source>
        <dbReference type="SAM" id="SignalP"/>
    </source>
</evidence>
<feature type="signal peptide" evidence="1">
    <location>
        <begin position="1"/>
        <end position="31"/>
    </location>
</feature>
<comment type="caution">
    <text evidence="2">The sequence shown here is derived from an EMBL/GenBank/DDBJ whole genome shotgun (WGS) entry which is preliminary data.</text>
</comment>
<evidence type="ECO:0000313" key="3">
    <source>
        <dbReference type="Proteomes" id="UP000321306"/>
    </source>
</evidence>
<evidence type="ECO:0008006" key="4">
    <source>
        <dbReference type="Google" id="ProtNLM"/>
    </source>
</evidence>
<organism evidence="2 3">
    <name type="scientific">Deinococcus cellulosilyticus (strain DSM 18568 / NBRC 106333 / KACC 11606 / 5516J-15)</name>
    <dbReference type="NCBI Taxonomy" id="1223518"/>
    <lineage>
        <taxon>Bacteria</taxon>
        <taxon>Thermotogati</taxon>
        <taxon>Deinococcota</taxon>
        <taxon>Deinococci</taxon>
        <taxon>Deinococcales</taxon>
        <taxon>Deinococcaceae</taxon>
        <taxon>Deinococcus</taxon>
    </lineage>
</organism>
<keyword evidence="3" id="KW-1185">Reference proteome</keyword>
<dbReference type="AlphaFoldDB" id="A0A511MVS6"/>
<gene>
    <name evidence="2" type="ORF">DC3_03240</name>
</gene>
<keyword evidence="1" id="KW-0732">Signal</keyword>
<sequence>MVSMKLFNRSTLFSTLLIGGSLLLSQGQATAFPLSQVMKTGKVPYTAVHADWAGFTFANRAFHVDFRSHYQNGKLNEMLFYFADRNLTDQEAHKIAALAGHVALNCYNLLPERRASIQSWVSTWLIQNDSTRERTFGPLLVNMQHTSNGDVLMWFTRTGIPGKAPWINHCINR</sequence>
<dbReference type="EMBL" id="BJXB01000001">
    <property type="protein sequence ID" value="GEM44689.1"/>
    <property type="molecule type" value="Genomic_DNA"/>
</dbReference>
<feature type="chain" id="PRO_5022218947" description="Chalcone isomerase domain-containing protein" evidence="1">
    <location>
        <begin position="32"/>
        <end position="173"/>
    </location>
</feature>
<proteinExistence type="predicted"/>